<sequence length="162" mass="17057">MRHSSASNDQGFTILEAVVIVAIVGIFMAFSAPSYLAWSQRKKVDSALTSIEGAMKEAQRQAIAKSLTCNVTLNTSTLKITSTTSSSCLLTGDRELTSVALATSGTTIDFDYLGNSSTEITVVVSSSANPNFKKCLVLSKPLGLIRTGNYADNGTSSSNCSK</sequence>
<evidence type="ECO:0000313" key="3">
    <source>
        <dbReference type="Proteomes" id="UP000001511"/>
    </source>
</evidence>
<dbReference type="AlphaFoldDB" id="D7E4M1"/>
<dbReference type="EMBL" id="CP002059">
    <property type="protein sequence ID" value="ADI63779.1"/>
    <property type="molecule type" value="Genomic_DNA"/>
</dbReference>
<dbReference type="KEGG" id="naz:Aazo_1601"/>
<dbReference type="Gene3D" id="3.30.700.10">
    <property type="entry name" value="Glycoprotein, Type 4 Pilin"/>
    <property type="match status" value="1"/>
</dbReference>
<reference evidence="2 3" key="1">
    <citation type="journal article" date="2010" name="PLoS ONE">
        <title>Genome erosion in a nitrogen-fixing vertically transmitted endosymbiotic multicellular cyanobacterium.</title>
        <authorList>
            <person name="Ran L."/>
            <person name="Larsson J."/>
            <person name="Vigil-Stenman T."/>
            <person name="Nylander J.A."/>
            <person name="Ininbergs K."/>
            <person name="Zheng W.W."/>
            <person name="Lapidus A."/>
            <person name="Lowry S."/>
            <person name="Haselkorn R."/>
            <person name="Bergman B."/>
        </authorList>
    </citation>
    <scope>NUCLEOTIDE SEQUENCE [LARGE SCALE GENOMIC DNA]</scope>
    <source>
        <strain evidence="2 3">0708</strain>
    </source>
</reference>
<dbReference type="InterPro" id="IPR045584">
    <property type="entry name" value="Pilin-like"/>
</dbReference>
<proteinExistence type="predicted"/>
<keyword evidence="1" id="KW-1133">Transmembrane helix</keyword>
<accession>D7E4M1</accession>
<dbReference type="SUPFAM" id="SSF54523">
    <property type="entry name" value="Pili subunits"/>
    <property type="match status" value="1"/>
</dbReference>
<name>D7E4M1_NOSA0</name>
<feature type="transmembrane region" description="Helical" evidence="1">
    <location>
        <begin position="12"/>
        <end position="38"/>
    </location>
</feature>
<dbReference type="OrthoDB" id="428628at2"/>
<dbReference type="eggNOG" id="COG4970">
    <property type="taxonomic scope" value="Bacteria"/>
</dbReference>
<keyword evidence="3" id="KW-1185">Reference proteome</keyword>
<evidence type="ECO:0000313" key="2">
    <source>
        <dbReference type="EMBL" id="ADI63779.1"/>
    </source>
</evidence>
<keyword evidence="1" id="KW-0472">Membrane</keyword>
<evidence type="ECO:0000256" key="1">
    <source>
        <dbReference type="SAM" id="Phobius"/>
    </source>
</evidence>
<dbReference type="Pfam" id="PF07963">
    <property type="entry name" value="N_methyl"/>
    <property type="match status" value="1"/>
</dbReference>
<dbReference type="InterPro" id="IPR012902">
    <property type="entry name" value="N_methyl_site"/>
</dbReference>
<organism evidence="2 3">
    <name type="scientific">Nostoc azollae (strain 0708)</name>
    <name type="common">Anabaena azollae (strain 0708)</name>
    <dbReference type="NCBI Taxonomy" id="551115"/>
    <lineage>
        <taxon>Bacteria</taxon>
        <taxon>Bacillati</taxon>
        <taxon>Cyanobacteriota</taxon>
        <taxon>Cyanophyceae</taxon>
        <taxon>Nostocales</taxon>
        <taxon>Nostocaceae</taxon>
        <taxon>Trichormus</taxon>
    </lineage>
</organism>
<keyword evidence="1" id="KW-0812">Transmembrane</keyword>
<dbReference type="STRING" id="551115.Aazo_1601"/>
<gene>
    <name evidence="2" type="ordered locus">Aazo_1601</name>
</gene>
<dbReference type="Proteomes" id="UP000001511">
    <property type="component" value="Chromosome"/>
</dbReference>
<protein>
    <submittedName>
        <fullName evidence="2">Type 4 pilin</fullName>
    </submittedName>
</protein>
<dbReference type="HOGENOM" id="CLU_102971_0_0_3"/>